<dbReference type="RefSeq" id="WP_045923532.1">
    <property type="nucleotide sequence ID" value="NZ_JBHTHW010000006.1"/>
</dbReference>
<feature type="domain" description="Adhesin isopeptide-forming adherence" evidence="3">
    <location>
        <begin position="1333"/>
        <end position="1474"/>
    </location>
</feature>
<dbReference type="Pfam" id="PF17998">
    <property type="entry name" value="AgI_II_C2"/>
    <property type="match status" value="6"/>
</dbReference>
<feature type="domain" description="Adhesin isopeptide-forming adherence" evidence="3">
    <location>
        <begin position="343"/>
        <end position="489"/>
    </location>
</feature>
<dbReference type="Gene3D" id="2.60.40.740">
    <property type="match status" value="7"/>
</dbReference>
<comment type="caution">
    <text evidence="4">The sequence shown here is derived from an EMBL/GenBank/DDBJ whole genome shotgun (WGS) entry which is preliminary data.</text>
</comment>
<evidence type="ECO:0000313" key="4">
    <source>
        <dbReference type="EMBL" id="KJY48110.1"/>
    </source>
</evidence>
<organism evidence="4 5">
    <name type="scientific">Bombilactobacillus mellis</name>
    <dbReference type="NCBI Taxonomy" id="1218508"/>
    <lineage>
        <taxon>Bacteria</taxon>
        <taxon>Bacillati</taxon>
        <taxon>Bacillota</taxon>
        <taxon>Bacilli</taxon>
        <taxon>Lactobacillales</taxon>
        <taxon>Lactobacillaceae</taxon>
        <taxon>Bombilactobacillus</taxon>
    </lineage>
</organism>
<dbReference type="PATRIC" id="fig|1218508.4.peg.1675"/>
<feature type="compositionally biased region" description="Basic and acidic residues" evidence="1">
    <location>
        <begin position="1534"/>
        <end position="1543"/>
    </location>
</feature>
<evidence type="ECO:0000256" key="2">
    <source>
        <dbReference type="SAM" id="Phobius"/>
    </source>
</evidence>
<dbReference type="InterPro" id="IPR026345">
    <property type="entry name" value="Adh_isopep-form_adh_dom"/>
</dbReference>
<dbReference type="Proteomes" id="UP000033695">
    <property type="component" value="Unassembled WGS sequence"/>
</dbReference>
<feature type="region of interest" description="Disordered" evidence="1">
    <location>
        <begin position="1456"/>
        <end position="1569"/>
    </location>
</feature>
<dbReference type="HOGENOM" id="CLU_245529_0_0_9"/>
<feature type="domain" description="Adhesin isopeptide-forming adherence" evidence="3">
    <location>
        <begin position="1021"/>
        <end position="1168"/>
    </location>
</feature>
<gene>
    <name evidence="4" type="ORF">JG29_16280</name>
</gene>
<evidence type="ECO:0000259" key="3">
    <source>
        <dbReference type="Pfam" id="PF17998"/>
    </source>
</evidence>
<feature type="domain" description="Adhesin isopeptide-forming adherence" evidence="3">
    <location>
        <begin position="865"/>
        <end position="1014"/>
    </location>
</feature>
<accession>A0A0F4KNY2</accession>
<dbReference type="STRING" id="1218508.JG29_16280"/>
<protein>
    <recommendedName>
        <fullName evidence="3">Adhesin isopeptide-forming adherence domain-containing protein</fullName>
    </recommendedName>
</protein>
<keyword evidence="2" id="KW-0812">Transmembrane</keyword>
<name>A0A0F4KNY2_9LACO</name>
<feature type="compositionally biased region" description="Polar residues" evidence="1">
    <location>
        <begin position="1463"/>
        <end position="1495"/>
    </location>
</feature>
<dbReference type="InterPro" id="IPR026466">
    <property type="entry name" value="Fim_isopep_form_D2_dom"/>
</dbReference>
<feature type="region of interest" description="Disordered" evidence="1">
    <location>
        <begin position="66"/>
        <end position="89"/>
    </location>
</feature>
<feature type="domain" description="Adhesin isopeptide-forming adherence" evidence="3">
    <location>
        <begin position="697"/>
        <end position="857"/>
    </location>
</feature>
<feature type="domain" description="Adhesin isopeptide-forming adherence" evidence="3">
    <location>
        <begin position="1177"/>
        <end position="1324"/>
    </location>
</feature>
<keyword evidence="2" id="KW-0472">Membrane</keyword>
<evidence type="ECO:0000313" key="5">
    <source>
        <dbReference type="Proteomes" id="UP000033695"/>
    </source>
</evidence>
<sequence>MKNHAKNYLMINILKIVFLNLSLLFFIFKVSCNVSAMTHIDPNDPKISTNNSLIIVKHPAESPVHIDVDGPSPMGRKRAPEGEGNNDGKGWTLTDLNNILTVSNGGYRDFQAEYGAETIVWPANTLKSVNKVTATYGVVGTYKGRDVTAKVELSNFEGIPTSNGNTVDWLIFSDSLWSGLCYYGVESFTQTFHFFYTDGSPVHFDISDNSHTYITYNSMNGAKNYQGQDNKFSEWVSGQNSKDSYVTTSTIEEDGKFGSGFSGIGGMEHWNHKYDNDPKPFSEEGFEDKLGAETYTDASSVWEIGSDAPAFIVGSERNHQGYMTWLSFSSATIWNNEPAKPIKDVIENGQSINGKLVIPHEKFEYTVSQKVGIMGQDMLTKYRQFEISDPLPKEVTYLDSAYVVDDSTGKRLDANAGAFTYKNGILTFKFSYNYLKNIMAYEGETYTVHIPVQVKGNVKLSSKLKSIDNDASTVINGRQRNTNKVSNPVPEDHDTKIRKKIFTGKLDKVTDWQGLFNAKLSDDFNNSGEKDLKTKSKIKNLDTNGNYDGSEVLVNSQTMTGKDDTNDIIFAEQFKFSKVGDFGSVTLIDNLDPALTVKKVTILNDKGKDITLDGRLTTSNGNISWLANDPESFRDNYVYMIITVNLTKSFNFSNTPIDSQTGNYIIPNTASAIVDDKPFSSNEVHVIVPHDGLAPSPIKSVVDTNNFDINHKLVKDGDIIYYHVDQKVGNLGTNLLKKYRSFKLSDKLDVNLKYQDSYVINKETGKRITDTNTTQYDPKTRTVTWEASKDFLENGMKYKGEIYELVIKAKVDTTETINNTIGDSNINNVDGRISIKNIGQSIINGNSRKTNEVENPVMPRPANKPIKNVVDKDDGDINHKVVSNGDILYYHIDQHVGTLGKDLISRYKKFSILDKLDGDLDFVKAYLVNKTTKEVLSDPSEVTFDEATNLVTWTASDEFLKSMPLKGETYELIIEAKVNIKDPNQNKTKDSIKNTATANIDDNPQITNEVENPLTPPDYAPEKTVLNNDNKDINHKTVVNGQQLIYHVSKKVGTLGFGLAQRYKEFTIIDKLDKNVQFDSAYVQNADTKAKVSNPSEVSYDKDSNTVKFTASNQFLSQMPLKGETYDFVITVTVNIQDEDLDKEVEIDNVGSVSLDNQPQDTNTVDNHYQPVTPEAPTKSVVNHDGKDINHQIVSDGDTIYYHVDKKVGTLNQDLAQRYKEFSMTDKLDHNLTFIKAYVINKETGKTVSQPAEITVSDNTVTWKASANFLKSMPLKGETYELVIEAKVNVSDKASSTDEVTIENIASVSIDNQPQQTNAVDNKLHSKGQAPKPTKKVVNKDGKDINNTTVKVGDTLYYHVDQKVGTLGKDLSERYPQFTIKDQLDQRLTYVNAYVVNKADGKKMSNDSEISFDESSNTVLFTASPDFLKAMPLKGETYELVIEVKVNKGAATIANAETRSDKSGNTAETSQSNQDDASTDQTTKPGTTENGTESDSAADVQVIRNVATSDLGNNPQDTNEVVNNLKGNPVNNPKDNKQSKDSMPEDEPSYKKMAQTGSKVDLSSYVIQK</sequence>
<proteinExistence type="predicted"/>
<reference evidence="4 5" key="1">
    <citation type="submission" date="2014-12" db="EMBL/GenBank/DDBJ databases">
        <title>Comparative genomics of the lactic acid bacteria isolated from the honey bee gut.</title>
        <authorList>
            <person name="Ellegaard K.M."/>
            <person name="Tamarit D."/>
            <person name="Javelind E."/>
            <person name="Olofsson T."/>
            <person name="Andersson S.G."/>
            <person name="Vasquez A."/>
        </authorList>
    </citation>
    <scope>NUCLEOTIDE SEQUENCE [LARGE SCALE GENOMIC DNA]</scope>
    <source>
        <strain evidence="4 5">Hon2</strain>
    </source>
</reference>
<dbReference type="NCBIfam" id="TIGR04226">
    <property type="entry name" value="RrgB_K2N_iso_D2"/>
    <property type="match status" value="6"/>
</dbReference>
<keyword evidence="5" id="KW-1185">Reference proteome</keyword>
<feature type="transmembrane region" description="Helical" evidence="2">
    <location>
        <begin position="7"/>
        <end position="28"/>
    </location>
</feature>
<feature type="compositionally biased region" description="Polar residues" evidence="1">
    <location>
        <begin position="1506"/>
        <end position="1533"/>
    </location>
</feature>
<keyword evidence="2" id="KW-1133">Transmembrane helix</keyword>
<dbReference type="OrthoDB" id="2327881at2"/>
<evidence type="ECO:0000256" key="1">
    <source>
        <dbReference type="SAM" id="MobiDB-lite"/>
    </source>
</evidence>
<dbReference type="EMBL" id="JXBZ01000015">
    <property type="protein sequence ID" value="KJY48110.1"/>
    <property type="molecule type" value="Genomic_DNA"/>
</dbReference>